<dbReference type="eggNOG" id="ENOG502QSKG">
    <property type="taxonomic scope" value="Eukaryota"/>
</dbReference>
<proteinExistence type="predicted"/>
<dbReference type="GO" id="GO:0008168">
    <property type="term" value="F:methyltransferase activity"/>
    <property type="evidence" value="ECO:0007669"/>
    <property type="project" value="TreeGrafter"/>
</dbReference>
<organism evidence="2 3">
    <name type="scientific">Cyphellophora europaea (strain CBS 101466)</name>
    <name type="common">Phialophora europaea</name>
    <dbReference type="NCBI Taxonomy" id="1220924"/>
    <lineage>
        <taxon>Eukaryota</taxon>
        <taxon>Fungi</taxon>
        <taxon>Dikarya</taxon>
        <taxon>Ascomycota</taxon>
        <taxon>Pezizomycotina</taxon>
        <taxon>Eurotiomycetes</taxon>
        <taxon>Chaetothyriomycetidae</taxon>
        <taxon>Chaetothyriales</taxon>
        <taxon>Cyphellophoraceae</taxon>
        <taxon>Cyphellophora</taxon>
    </lineage>
</organism>
<evidence type="ECO:0000313" key="2">
    <source>
        <dbReference type="EMBL" id="ETN46459.1"/>
    </source>
</evidence>
<evidence type="ECO:0000256" key="1">
    <source>
        <dbReference type="SAM" id="MobiDB-lite"/>
    </source>
</evidence>
<dbReference type="CDD" id="cd02440">
    <property type="entry name" value="AdoMet_MTases"/>
    <property type="match status" value="1"/>
</dbReference>
<name>W2SEZ6_CYPE1</name>
<dbReference type="AlphaFoldDB" id="W2SEZ6"/>
<keyword evidence="3" id="KW-1185">Reference proteome</keyword>
<dbReference type="HOGENOM" id="CLU_010595_1_2_1"/>
<dbReference type="GeneID" id="19967983"/>
<dbReference type="STRING" id="1220924.W2SEZ6"/>
<dbReference type="Gene3D" id="3.40.50.150">
    <property type="entry name" value="Vaccinia Virus protein VP39"/>
    <property type="match status" value="1"/>
</dbReference>
<dbReference type="SUPFAM" id="SSF53335">
    <property type="entry name" value="S-adenosyl-L-methionine-dependent methyltransferases"/>
    <property type="match status" value="1"/>
</dbReference>
<dbReference type="PANTHER" id="PTHR43591">
    <property type="entry name" value="METHYLTRANSFERASE"/>
    <property type="match status" value="1"/>
</dbReference>
<feature type="region of interest" description="Disordered" evidence="1">
    <location>
        <begin position="1"/>
        <end position="35"/>
    </location>
</feature>
<evidence type="ECO:0008006" key="4">
    <source>
        <dbReference type="Google" id="ProtNLM"/>
    </source>
</evidence>
<accession>W2SEZ6</accession>
<dbReference type="EMBL" id="KB822711">
    <property type="protein sequence ID" value="ETN46459.1"/>
    <property type="molecule type" value="Genomic_DNA"/>
</dbReference>
<sequence length="334" mass="37948">MADGDARPQVDPVQVDPEGNTDAVDSSLGDDGFSHYSESLRSSVMQHRFENGRRYHTRDSKWYVPNDEDEQDRMDVVHHLWKLLLGGELVKYKDRVDDWSRVLDVGTGTGIWAIEMADEHPEATVIGTDLSPIQPSWVPPNCHFYVEDAAQEWTFESPFSLIHTRMMSGSFPDWPLYYQRCFQNTKPGGVIEAHEYEFQIYNQGGEQPPAVGEFITSMIEASTKLGSNVDIGHKHREWIQAAGYENVEEVLFHVPLGTWAKEERLKEIGRYNMVQMVEGIGSYAAGALTAGLGRSIEDVNRLIAECKKELLDKSFRHYVQFRVVYGKKAKDGTE</sequence>
<dbReference type="InParanoid" id="W2SEZ6"/>
<dbReference type="InterPro" id="IPR029063">
    <property type="entry name" value="SAM-dependent_MTases_sf"/>
</dbReference>
<gene>
    <name evidence="2" type="ORF">HMPREF1541_00644</name>
</gene>
<dbReference type="OrthoDB" id="2013972at2759"/>
<dbReference type="VEuPathDB" id="FungiDB:HMPREF1541_00644"/>
<dbReference type="Proteomes" id="UP000030752">
    <property type="component" value="Unassembled WGS sequence"/>
</dbReference>
<reference evidence="2 3" key="1">
    <citation type="submission" date="2013-03" db="EMBL/GenBank/DDBJ databases">
        <title>The Genome Sequence of Phialophora europaea CBS 101466.</title>
        <authorList>
            <consortium name="The Broad Institute Genomics Platform"/>
            <person name="Cuomo C."/>
            <person name="de Hoog S."/>
            <person name="Gorbushina A."/>
            <person name="Walker B."/>
            <person name="Young S.K."/>
            <person name="Zeng Q."/>
            <person name="Gargeya S."/>
            <person name="Fitzgerald M."/>
            <person name="Haas B."/>
            <person name="Abouelleil A."/>
            <person name="Allen A.W."/>
            <person name="Alvarado L."/>
            <person name="Arachchi H.M."/>
            <person name="Berlin A.M."/>
            <person name="Chapman S.B."/>
            <person name="Gainer-Dewar J."/>
            <person name="Goldberg J."/>
            <person name="Griggs A."/>
            <person name="Gujja S."/>
            <person name="Hansen M."/>
            <person name="Howarth C."/>
            <person name="Imamovic A."/>
            <person name="Ireland A."/>
            <person name="Larimer J."/>
            <person name="McCowan C."/>
            <person name="Murphy C."/>
            <person name="Pearson M."/>
            <person name="Poon T.W."/>
            <person name="Priest M."/>
            <person name="Roberts A."/>
            <person name="Saif S."/>
            <person name="Shea T."/>
            <person name="Sisk P."/>
            <person name="Sykes S."/>
            <person name="Wortman J."/>
            <person name="Nusbaum C."/>
            <person name="Birren B."/>
        </authorList>
    </citation>
    <scope>NUCLEOTIDE SEQUENCE [LARGE SCALE GENOMIC DNA]</scope>
    <source>
        <strain evidence="2 3">CBS 101466</strain>
    </source>
</reference>
<protein>
    <recommendedName>
        <fullName evidence="4">Methyltransferase domain-containing protein</fullName>
    </recommendedName>
</protein>
<dbReference type="Pfam" id="PF13489">
    <property type="entry name" value="Methyltransf_23"/>
    <property type="match status" value="1"/>
</dbReference>
<dbReference type="RefSeq" id="XP_008711171.1">
    <property type="nucleotide sequence ID" value="XM_008712949.1"/>
</dbReference>
<evidence type="ECO:0000313" key="3">
    <source>
        <dbReference type="Proteomes" id="UP000030752"/>
    </source>
</evidence>
<dbReference type="PANTHER" id="PTHR43591:SF105">
    <property type="entry name" value="METHYLTRANSFERASE DOMAIN-CONTAINING PROTEIN-RELATED"/>
    <property type="match status" value="1"/>
</dbReference>